<dbReference type="InterPro" id="IPR014903">
    <property type="entry name" value="DUF1796"/>
</dbReference>
<gene>
    <name evidence="1" type="ORF">AWU65_22980</name>
</gene>
<dbReference type="Proteomes" id="UP000076796">
    <property type="component" value="Unassembled WGS sequence"/>
</dbReference>
<proteinExistence type="predicted"/>
<protein>
    <submittedName>
        <fullName evidence="1">Peptidase</fullName>
    </submittedName>
</protein>
<accession>A0A163LYT3</accession>
<dbReference type="AlphaFoldDB" id="A0A163LYT3"/>
<dbReference type="EMBL" id="LWMH01000001">
    <property type="protein sequence ID" value="KZS48591.1"/>
    <property type="molecule type" value="Genomic_DNA"/>
</dbReference>
<organism evidence="1 2">
    <name type="scientific">Paenibacillus glucanolyticus</name>
    <dbReference type="NCBI Taxonomy" id="59843"/>
    <lineage>
        <taxon>Bacteria</taxon>
        <taxon>Bacillati</taxon>
        <taxon>Bacillota</taxon>
        <taxon>Bacilli</taxon>
        <taxon>Bacillales</taxon>
        <taxon>Paenibacillaceae</taxon>
        <taxon>Paenibacillus</taxon>
    </lineage>
</organism>
<reference evidence="1" key="1">
    <citation type="journal article" date="2016" name="Genome Announc.">
        <title>Draft genomes of two strains of Paenibacillus glucanolyticus with capability to degrade lignocellulose.</title>
        <authorList>
            <person name="Mathews S.L."/>
            <person name="Pawlak J."/>
            <person name="Grunden A.M."/>
        </authorList>
    </citation>
    <scope>NUCLEOTIDE SEQUENCE [LARGE SCALE GENOMIC DNA]</scope>
    <source>
        <strain evidence="1">SLM1</strain>
    </source>
</reference>
<dbReference type="Pfam" id="PF08795">
    <property type="entry name" value="DUF1796"/>
    <property type="match status" value="1"/>
</dbReference>
<name>A0A163LYT3_9BACL</name>
<comment type="caution">
    <text evidence="1">The sequence shown here is derived from an EMBL/GenBank/DDBJ whole genome shotgun (WGS) entry which is preliminary data.</text>
</comment>
<evidence type="ECO:0000313" key="1">
    <source>
        <dbReference type="EMBL" id="KZS48591.1"/>
    </source>
</evidence>
<sequence length="232" mass="26638">MVTNLKLQDVKGAYDVIIGLGSWCGPSLYLRQRGLRRFAFPLDWMISNSISDVSRLLDNRFVGFMDLEQLQKTKGTSALLEDGVAVLSEGNQVYQDAHFILDTRYNIISVHDFPVLPNQDWMHSYDVYRGRLNHRIDRFFRILEHSESVLFVRWGEVTADEAAELHAVLSSLVRGTCNVLFLQTLLDLENVQEIDWGMDGICTLQVPDSRPNDISIWNYALDGLRLTNRWGM</sequence>
<keyword evidence="2" id="KW-1185">Reference proteome</keyword>
<evidence type="ECO:0000313" key="2">
    <source>
        <dbReference type="Proteomes" id="UP000076796"/>
    </source>
</evidence>
<dbReference type="OrthoDB" id="5326008at2"/>